<evidence type="ECO:0008006" key="3">
    <source>
        <dbReference type="Google" id="ProtNLM"/>
    </source>
</evidence>
<dbReference type="EMBL" id="BQNB010010318">
    <property type="protein sequence ID" value="GJS75640.1"/>
    <property type="molecule type" value="Genomic_DNA"/>
</dbReference>
<sequence>MKKKTCKIKTIQKESVEVEVLKSSTQQSFVNEVFALNISEEDIEPQPNSPLQEIIILDPDNQPMWESAKTVAPTPNYAIIRPDVDDNFVINSTHLKMIQENKFDGYLRANPHDHIHEFLSICDMFKYGETQRAIIQIFYHGLYETTQAILDGTAGGIFLYKTPNQAFQYLEDKVLFKLDWSTKSKNEHHQRSVAFADGSKNDNSRLMEKLEALTIKIDS</sequence>
<reference evidence="1" key="2">
    <citation type="submission" date="2022-01" db="EMBL/GenBank/DDBJ databases">
        <authorList>
            <person name="Yamashiro T."/>
            <person name="Shiraishi A."/>
            <person name="Satake H."/>
            <person name="Nakayama K."/>
        </authorList>
    </citation>
    <scope>NUCLEOTIDE SEQUENCE</scope>
</reference>
<name>A0ABQ4YFB3_9ASTR</name>
<keyword evidence="2" id="KW-1185">Reference proteome</keyword>
<reference evidence="1" key="1">
    <citation type="journal article" date="2022" name="Int. J. Mol. Sci.">
        <title>Draft Genome of Tanacetum Coccineum: Genomic Comparison of Closely Related Tanacetum-Family Plants.</title>
        <authorList>
            <person name="Yamashiro T."/>
            <person name="Shiraishi A."/>
            <person name="Nakayama K."/>
            <person name="Satake H."/>
        </authorList>
    </citation>
    <scope>NUCLEOTIDE SEQUENCE</scope>
</reference>
<evidence type="ECO:0000313" key="2">
    <source>
        <dbReference type="Proteomes" id="UP001151760"/>
    </source>
</evidence>
<accession>A0ABQ4YFB3</accession>
<organism evidence="1 2">
    <name type="scientific">Tanacetum coccineum</name>
    <dbReference type="NCBI Taxonomy" id="301880"/>
    <lineage>
        <taxon>Eukaryota</taxon>
        <taxon>Viridiplantae</taxon>
        <taxon>Streptophyta</taxon>
        <taxon>Embryophyta</taxon>
        <taxon>Tracheophyta</taxon>
        <taxon>Spermatophyta</taxon>
        <taxon>Magnoliopsida</taxon>
        <taxon>eudicotyledons</taxon>
        <taxon>Gunneridae</taxon>
        <taxon>Pentapetalae</taxon>
        <taxon>asterids</taxon>
        <taxon>campanulids</taxon>
        <taxon>Asterales</taxon>
        <taxon>Asteraceae</taxon>
        <taxon>Asteroideae</taxon>
        <taxon>Anthemideae</taxon>
        <taxon>Anthemidinae</taxon>
        <taxon>Tanacetum</taxon>
    </lineage>
</organism>
<comment type="caution">
    <text evidence="1">The sequence shown here is derived from an EMBL/GenBank/DDBJ whole genome shotgun (WGS) entry which is preliminary data.</text>
</comment>
<gene>
    <name evidence="1" type="ORF">Tco_0725521</name>
</gene>
<dbReference type="Proteomes" id="UP001151760">
    <property type="component" value="Unassembled WGS sequence"/>
</dbReference>
<evidence type="ECO:0000313" key="1">
    <source>
        <dbReference type="EMBL" id="GJS75640.1"/>
    </source>
</evidence>
<proteinExistence type="predicted"/>
<protein>
    <recommendedName>
        <fullName evidence="3">Reverse transcriptase domain-containing protein</fullName>
    </recommendedName>
</protein>